<keyword evidence="4" id="KW-0328">Glycosyltransferase</keyword>
<dbReference type="InterPro" id="IPR029489">
    <property type="entry name" value="OGT/SEC/SPY_C"/>
</dbReference>
<keyword evidence="5 12" id="KW-0808">Transferase</keyword>
<dbReference type="SMART" id="SM00028">
    <property type="entry name" value="TPR"/>
    <property type="match status" value="3"/>
</dbReference>
<dbReference type="Pfam" id="PF10119">
    <property type="entry name" value="MethyTransf_Reg"/>
    <property type="match status" value="1"/>
</dbReference>
<evidence type="ECO:0000313" key="12">
    <source>
        <dbReference type="EMBL" id="CAB3724736.1"/>
    </source>
</evidence>
<dbReference type="Pfam" id="PF13181">
    <property type="entry name" value="TPR_8"/>
    <property type="match status" value="1"/>
</dbReference>
<keyword evidence="12" id="KW-0489">Methyltransferase</keyword>
<dbReference type="Pfam" id="PF14559">
    <property type="entry name" value="TPR_19"/>
    <property type="match status" value="1"/>
</dbReference>
<gene>
    <name evidence="12" type="primary">COQ3</name>
    <name evidence="12" type="ORF">LMG1873_04254</name>
</gene>
<evidence type="ECO:0000256" key="1">
    <source>
        <dbReference type="ARBA" id="ARBA00004922"/>
    </source>
</evidence>
<evidence type="ECO:0000256" key="3">
    <source>
        <dbReference type="ARBA" id="ARBA00011970"/>
    </source>
</evidence>
<dbReference type="Gene3D" id="3.40.50.150">
    <property type="entry name" value="Vaccinia Virus protein VP39"/>
    <property type="match status" value="1"/>
</dbReference>
<evidence type="ECO:0000256" key="4">
    <source>
        <dbReference type="ARBA" id="ARBA00022676"/>
    </source>
</evidence>
<keyword evidence="12" id="KW-0830">Ubiquinone</keyword>
<evidence type="ECO:0000256" key="7">
    <source>
        <dbReference type="ARBA" id="ARBA00022803"/>
    </source>
</evidence>
<dbReference type="InterPro" id="IPR051939">
    <property type="entry name" value="Glycosyltr_41/O-GlcNAc_trsf"/>
</dbReference>
<feature type="domain" description="Methyltransferase" evidence="10">
    <location>
        <begin position="46"/>
        <end position="143"/>
    </location>
</feature>
<evidence type="ECO:0000256" key="8">
    <source>
        <dbReference type="PROSITE-ProRule" id="PRU00339"/>
    </source>
</evidence>
<comment type="caution">
    <text evidence="12">The sequence shown here is derived from an EMBL/GenBank/DDBJ whole genome shotgun (WGS) entry which is preliminary data.</text>
</comment>
<protein>
    <recommendedName>
        <fullName evidence="3">protein O-GlcNAc transferase</fullName>
        <ecNumber evidence="3">2.4.1.255</ecNumber>
    </recommendedName>
</protein>
<feature type="repeat" description="TPR" evidence="8">
    <location>
        <begin position="664"/>
        <end position="697"/>
    </location>
</feature>
<feature type="domain" description="Methyltransferase regulatory" evidence="9">
    <location>
        <begin position="229"/>
        <end position="299"/>
    </location>
</feature>
<dbReference type="Pfam" id="PF13844">
    <property type="entry name" value="Glyco_transf_41"/>
    <property type="match status" value="2"/>
</dbReference>
<dbReference type="InterPro" id="IPR041698">
    <property type="entry name" value="Methyltransf_25"/>
</dbReference>
<dbReference type="EC" id="2.4.1.255" evidence="3"/>
<evidence type="ECO:0000313" key="13">
    <source>
        <dbReference type="Proteomes" id="UP000494116"/>
    </source>
</evidence>
<dbReference type="InterPro" id="IPR011990">
    <property type="entry name" value="TPR-like_helical_dom_sf"/>
</dbReference>
<dbReference type="Gene3D" id="1.25.40.10">
    <property type="entry name" value="Tetratricopeptide repeat domain"/>
    <property type="match status" value="1"/>
</dbReference>
<keyword evidence="7 8" id="KW-0802">TPR repeat</keyword>
<dbReference type="InterPro" id="IPR019734">
    <property type="entry name" value="TPR_rpt"/>
</dbReference>
<evidence type="ECO:0000256" key="2">
    <source>
        <dbReference type="ARBA" id="ARBA00005386"/>
    </source>
</evidence>
<dbReference type="SUPFAM" id="SSF53756">
    <property type="entry name" value="UDP-Glycosyltransferase/glycogen phosphorylase"/>
    <property type="match status" value="1"/>
</dbReference>
<dbReference type="Gene3D" id="3.40.50.11380">
    <property type="match status" value="1"/>
</dbReference>
<feature type="domain" description="O-GlcNAc transferase C-terminal" evidence="11">
    <location>
        <begin position="776"/>
        <end position="924"/>
    </location>
</feature>
<dbReference type="EMBL" id="CADIJS010000004">
    <property type="protein sequence ID" value="CAB3724736.1"/>
    <property type="molecule type" value="Genomic_DNA"/>
</dbReference>
<name>A0ABM8L3Y7_9BURK</name>
<dbReference type="SUPFAM" id="SSF53335">
    <property type="entry name" value="S-adenosyl-L-methionine-dependent methyltransferases"/>
    <property type="match status" value="1"/>
</dbReference>
<dbReference type="PROSITE" id="PS50005">
    <property type="entry name" value="TPR"/>
    <property type="match status" value="2"/>
</dbReference>
<sequence length="1142" mass="123827">MSNPAYIQQQSLADPGCLSPSHSPLHLRATAHLYGVASAALNSAKVLMLGCGAAQGLLPFAMANPHAHVVGVDVSEALVQRGQEHARRLKLHNVQLHCRDYATLDDDLGEFDYIIASGLFSYLPAPAAQAVLERCARRLSPLGLLYVDYHVYPGAKAQEVIRDAIVLHAHAAQTEAQVIASAQAAMTLFKEGLAPVNPMGVALSATLRQFESQFSATQDQGAGNLLAASACYFIEFAGRAAEAGLNYVGDSLAISELPLNFGQGVSLSNSLLTMGQPATVKQQYLDFATGRAFRQSLWISAAHPADQPPRLDLARMKDLRWACGLQRLAGLSAENSVTYVNHLGQGLTTRDTAVEAIVDTLAHVWPASLPYTTLLASIMHRLGLDDPAARKQLDNALKTLLESKVAHYCLDDGPYDTAHDVAGAGAVRIISGDATDTSPRFNLWHEPVKLRLTPTQQELCMALAEGMSLAALTDIAAQAAAPQARGLQTGSSEVSELLYLLRRYALVRTCPDTWCKLFESGLKASAGMAPFCGLYASALARISLEAGILSSNDSDAKLAPALLAQANKMQDLIRQNAYQQAEPIARKLANIAPGFADAWEVLTACLFNTNQLDQALLAALKMVQAAPADFRSYVLLGISLARLDRSSEAINVCRRSVELAPRNAHTYSGLGDALNVERRYAEARSAYEQALQWDPKHRKSLLNLCKVLIDGGDIVAAEQAAQVAVNAYPDAGSAHSNLLFAINYSPDKSASDVYLAYQNSNRLLFAPLRSKWRPHANSRQANRRLKIGYVSPDFKKHSGNNFVEPLFAHHDRQAFDITAYAELASEDEVTARFKGYFDHWVPTSRLTDADLAEKIRADGIDILIDLAGHTQGNRLAVFARKPAPVSITWMGYGYTTGLSAIDYIVLDGAMAPAGSEALFSEKILRLSTACAYRPGTSMGEVSELPALTNEGITFGTLSRAIRINHRTIRTWAAILRRLPNSRLVINSGSYRDAAMCDGLAARFEALGVSRNRLSIGFNSPPWDLLRGIDIGLDCFPHNSGTTLMEFIHMGVPYITLADRPSVGRLGSSILKSVGHADLICADEAEYIEKAVALASDVPALAKLRKRLRQDLQNSVLMDEAGFAREFETEIKKIFVQWCESQA</sequence>
<organism evidence="12 13">
    <name type="scientific">Achromobacter piechaudii</name>
    <dbReference type="NCBI Taxonomy" id="72556"/>
    <lineage>
        <taxon>Bacteria</taxon>
        <taxon>Pseudomonadati</taxon>
        <taxon>Pseudomonadota</taxon>
        <taxon>Betaproteobacteria</taxon>
        <taxon>Burkholderiales</taxon>
        <taxon>Alcaligenaceae</taxon>
        <taxon>Achromobacter</taxon>
    </lineage>
</organism>
<keyword evidence="13" id="KW-1185">Reference proteome</keyword>
<dbReference type="GO" id="GO:0102208">
    <property type="term" value="F:2-polyprenyl-6-hydroxyphenol methylase activity"/>
    <property type="evidence" value="ECO:0007669"/>
    <property type="project" value="UniProtKB-EC"/>
</dbReference>
<dbReference type="GO" id="GO:0032259">
    <property type="term" value="P:methylation"/>
    <property type="evidence" value="ECO:0007669"/>
    <property type="project" value="UniProtKB-KW"/>
</dbReference>
<dbReference type="Pfam" id="PF13649">
    <property type="entry name" value="Methyltransf_25"/>
    <property type="match status" value="1"/>
</dbReference>
<dbReference type="PANTHER" id="PTHR44835:SF1">
    <property type="entry name" value="PROTEIN O-GLCNAC TRANSFERASE"/>
    <property type="match status" value="1"/>
</dbReference>
<dbReference type="Proteomes" id="UP000494116">
    <property type="component" value="Unassembled WGS sequence"/>
</dbReference>
<proteinExistence type="inferred from homology"/>
<reference evidence="12 13" key="1">
    <citation type="submission" date="2020-04" db="EMBL/GenBank/DDBJ databases">
        <authorList>
            <person name="De Canck E."/>
        </authorList>
    </citation>
    <scope>NUCLEOTIDE SEQUENCE [LARGE SCALE GENOMIC DNA]</scope>
    <source>
        <strain evidence="12 13">LMG 1873</strain>
    </source>
</reference>
<dbReference type="InterPro" id="IPR018773">
    <property type="entry name" value="MeTrfase_reg_dom_prd"/>
</dbReference>
<dbReference type="RefSeq" id="WP_061306066.1">
    <property type="nucleotide sequence ID" value="NZ_CADIJS010000004.1"/>
</dbReference>
<comment type="similarity">
    <text evidence="2">Belongs to the glycosyltransferase 41 family. O-GlcNAc transferase subfamily.</text>
</comment>
<accession>A0ABM8L3Y7</accession>
<evidence type="ECO:0000259" key="9">
    <source>
        <dbReference type="Pfam" id="PF10119"/>
    </source>
</evidence>
<evidence type="ECO:0000256" key="5">
    <source>
        <dbReference type="ARBA" id="ARBA00022679"/>
    </source>
</evidence>
<feature type="repeat" description="TPR" evidence="8">
    <location>
        <begin position="630"/>
        <end position="663"/>
    </location>
</feature>
<dbReference type="PANTHER" id="PTHR44835">
    <property type="entry name" value="UDP-N-ACETYLGLUCOSAMINE--PEPTIDE N-ACETYLGLUCOSAMINYLTRANSFERASE SPINDLY-RELATED"/>
    <property type="match status" value="1"/>
</dbReference>
<evidence type="ECO:0000256" key="6">
    <source>
        <dbReference type="ARBA" id="ARBA00022737"/>
    </source>
</evidence>
<evidence type="ECO:0000259" key="11">
    <source>
        <dbReference type="Pfam" id="PF13844"/>
    </source>
</evidence>
<keyword evidence="6" id="KW-0677">Repeat</keyword>
<comment type="pathway">
    <text evidence="1">Protein modification; protein glycosylation.</text>
</comment>
<dbReference type="CDD" id="cd02440">
    <property type="entry name" value="AdoMet_MTases"/>
    <property type="match status" value="1"/>
</dbReference>
<evidence type="ECO:0000259" key="10">
    <source>
        <dbReference type="Pfam" id="PF13649"/>
    </source>
</evidence>
<dbReference type="SUPFAM" id="SSF48452">
    <property type="entry name" value="TPR-like"/>
    <property type="match status" value="1"/>
</dbReference>
<feature type="domain" description="O-GlcNAc transferase C-terminal" evidence="11">
    <location>
        <begin position="947"/>
        <end position="1122"/>
    </location>
</feature>
<dbReference type="Gene3D" id="3.40.50.2000">
    <property type="entry name" value="Glycogen Phosphorylase B"/>
    <property type="match status" value="1"/>
</dbReference>
<dbReference type="InterPro" id="IPR029063">
    <property type="entry name" value="SAM-dependent_MTases_sf"/>
</dbReference>